<accession>A0A5J6XIX7</accession>
<dbReference type="Pfam" id="PF00361">
    <property type="entry name" value="Proton_antipo_M"/>
    <property type="match status" value="1"/>
</dbReference>
<dbReference type="InterPro" id="IPR022997">
    <property type="entry name" value="NADH_Q_OxRdtase_chain4"/>
</dbReference>
<dbReference type="GO" id="GO:0016655">
    <property type="term" value="F:oxidoreductase activity, acting on NAD(P)H, quinone or similar compound as acceptor"/>
    <property type="evidence" value="ECO:0007669"/>
    <property type="project" value="UniProtKB-UniRule"/>
</dbReference>
<geneLocation type="chloroplast" evidence="18"/>
<keyword evidence="8 16" id="KW-1278">Translocase</keyword>
<comment type="similarity">
    <text evidence="2 16">Belongs to the complex I subunit 4 family.</text>
</comment>
<evidence type="ECO:0000259" key="17">
    <source>
        <dbReference type="Pfam" id="PF00361"/>
    </source>
</evidence>
<evidence type="ECO:0000256" key="14">
    <source>
        <dbReference type="ARBA" id="ARBA00047726"/>
    </source>
</evidence>
<feature type="transmembrane region" description="Helical" evidence="16">
    <location>
        <begin position="234"/>
        <end position="253"/>
    </location>
</feature>
<evidence type="ECO:0000256" key="13">
    <source>
        <dbReference type="ARBA" id="ARBA00032800"/>
    </source>
</evidence>
<gene>
    <name evidence="16 18" type="primary">ndhD</name>
</gene>
<feature type="domain" description="NADH:quinone oxidoreductase/Mrp antiporter transmembrane" evidence="17">
    <location>
        <begin position="154"/>
        <end position="438"/>
    </location>
</feature>
<comment type="catalytic activity">
    <reaction evidence="15 16">
        <text>a plastoquinone + NADH + (n+1) H(+)(in) = a plastoquinol + NAD(+) + n H(+)(out)</text>
        <dbReference type="Rhea" id="RHEA:42608"/>
        <dbReference type="Rhea" id="RHEA-COMP:9561"/>
        <dbReference type="Rhea" id="RHEA-COMP:9562"/>
        <dbReference type="ChEBI" id="CHEBI:15378"/>
        <dbReference type="ChEBI" id="CHEBI:17757"/>
        <dbReference type="ChEBI" id="CHEBI:57540"/>
        <dbReference type="ChEBI" id="CHEBI:57945"/>
        <dbReference type="ChEBI" id="CHEBI:62192"/>
    </reaction>
</comment>
<keyword evidence="11 16" id="KW-0472">Membrane</keyword>
<keyword evidence="6 16" id="KW-0521">NADP</keyword>
<keyword evidence="5 16" id="KW-0874">Quinone</keyword>
<dbReference type="HAMAP" id="MF_00491">
    <property type="entry name" value="NDH1_NuoM"/>
    <property type="match status" value="1"/>
</dbReference>
<evidence type="ECO:0000313" key="18">
    <source>
        <dbReference type="EMBL" id="QFK69600.1"/>
    </source>
</evidence>
<dbReference type="InterPro" id="IPR003918">
    <property type="entry name" value="NADH_UbQ_OxRdtase"/>
</dbReference>
<sequence>MFLTHIQILEYGFFYLKFILFIIMSNFPWLTIIVLLPISAGFLIPLLPNRGNNIIRWYSLGICLLEFLLITYIFCYHFKSNNEFIQLKEDYNWINFFDFHWRLGIDGLSIGLILLTGFVTTLATLAAWPVTRNPRLFYFLMLAMYSGQIGLFASQDILLFFFMWELELIPVYLLLCIWGGKRRLYAATKFILYTAGGSIFILLGALTMGFYGSNELTLDFQNLSTKSYPIELEIILYLGFFIAYAVKLPIFPLHTWLPDTHGEAHYSTCMLLAGILLKMGGYGIIRINMELLYHAHSIFAPWLVIIGAIQIVYAALTSFSQRNLKRRIAYSSVSHMGFVLVGIGSISNIGLNGAILQMISHGLIGAALFFLAGISYDRTRTLFLNQMGGTAASIPKIFTMFSSFSMASLALPGMSGFIAEFLIFLGIVINQKYSFSFKIIITIIEAIGIILTPIYLLSMLRQMFYGYKFSKNLTISNIDAGPREIFILICLFFPIIGIGIYPNSILSLWNNKVSFILSKFIF</sequence>
<evidence type="ECO:0000256" key="11">
    <source>
        <dbReference type="ARBA" id="ARBA00023136"/>
    </source>
</evidence>
<comment type="catalytic activity">
    <reaction evidence="14 16">
        <text>a plastoquinone + NADPH + (n+1) H(+)(in) = a plastoquinol + NADP(+) + n H(+)(out)</text>
        <dbReference type="Rhea" id="RHEA:42612"/>
        <dbReference type="Rhea" id="RHEA-COMP:9561"/>
        <dbReference type="Rhea" id="RHEA-COMP:9562"/>
        <dbReference type="ChEBI" id="CHEBI:15378"/>
        <dbReference type="ChEBI" id="CHEBI:17757"/>
        <dbReference type="ChEBI" id="CHEBI:57783"/>
        <dbReference type="ChEBI" id="CHEBI:58349"/>
        <dbReference type="ChEBI" id="CHEBI:62192"/>
    </reaction>
</comment>
<keyword evidence="16" id="KW-0793">Thylakoid</keyword>
<evidence type="ECO:0000256" key="12">
    <source>
        <dbReference type="ARBA" id="ARBA00030440"/>
    </source>
</evidence>
<feature type="transmembrane region" description="Helical" evidence="16">
    <location>
        <begin position="328"/>
        <end position="349"/>
    </location>
</feature>
<feature type="transmembrane region" description="Helical" evidence="16">
    <location>
        <begin position="435"/>
        <end position="460"/>
    </location>
</feature>
<dbReference type="InterPro" id="IPR001750">
    <property type="entry name" value="ND/Mrp_TM"/>
</dbReference>
<dbReference type="GO" id="GO:0048039">
    <property type="term" value="F:ubiquinone binding"/>
    <property type="evidence" value="ECO:0007669"/>
    <property type="project" value="TreeGrafter"/>
</dbReference>
<dbReference type="PRINTS" id="PR01437">
    <property type="entry name" value="NUOXDRDTASE4"/>
</dbReference>
<keyword evidence="18" id="KW-0934">Plastid</keyword>
<feature type="transmembrane region" description="Helical" evidence="16">
    <location>
        <begin position="355"/>
        <end position="376"/>
    </location>
</feature>
<comment type="subcellular location">
    <subcellularLocation>
        <location evidence="1 16">Plastid</location>
        <location evidence="1 16">Chloroplast thylakoid membrane</location>
        <topology evidence="1 16">Multi-pass membrane protein</topology>
    </subcellularLocation>
</comment>
<dbReference type="NCBIfam" id="TIGR01972">
    <property type="entry name" value="NDH_I_M"/>
    <property type="match status" value="1"/>
</dbReference>
<feature type="transmembrane region" description="Helical" evidence="16">
    <location>
        <begin position="159"/>
        <end position="178"/>
    </location>
</feature>
<keyword evidence="4 16" id="KW-0812">Transmembrane</keyword>
<dbReference type="NCBIfam" id="NF009212">
    <property type="entry name" value="PRK12561.1"/>
    <property type="match status" value="1"/>
</dbReference>
<dbReference type="GO" id="GO:0003954">
    <property type="term" value="F:NADH dehydrogenase activity"/>
    <property type="evidence" value="ECO:0007669"/>
    <property type="project" value="TreeGrafter"/>
</dbReference>
<evidence type="ECO:0000256" key="15">
    <source>
        <dbReference type="ARBA" id="ARBA00048026"/>
    </source>
</evidence>
<feature type="transmembrane region" description="Helical" evidence="16">
    <location>
        <begin position="291"/>
        <end position="316"/>
    </location>
</feature>
<feature type="transmembrane region" description="Helical" evidence="16">
    <location>
        <begin position="99"/>
        <end position="124"/>
    </location>
</feature>
<evidence type="ECO:0000256" key="6">
    <source>
        <dbReference type="ARBA" id="ARBA00022857"/>
    </source>
</evidence>
<keyword evidence="9 16" id="KW-1133">Transmembrane helix</keyword>
<feature type="transmembrane region" description="Helical" evidence="16">
    <location>
        <begin position="397"/>
        <end position="429"/>
    </location>
</feature>
<feature type="transmembrane region" description="Helical" evidence="16">
    <location>
        <begin position="265"/>
        <end position="285"/>
    </location>
</feature>
<evidence type="ECO:0000256" key="7">
    <source>
        <dbReference type="ARBA" id="ARBA00022957"/>
    </source>
</evidence>
<protein>
    <recommendedName>
        <fullName evidence="3 16">NAD(P)H-quinone oxidoreductase chain 4, chloroplastic</fullName>
        <ecNumber evidence="16">7.1.1.-</ecNumber>
    </recommendedName>
    <alternativeName>
        <fullName evidence="13 16">NAD(P)H dehydrogenase, chain 4</fullName>
    </alternativeName>
    <alternativeName>
        <fullName evidence="12 16">NADH-plastoquinone oxidoreductase chain 4</fullName>
    </alternativeName>
</protein>
<feature type="transmembrane region" description="Helical" evidence="16">
    <location>
        <begin position="190"/>
        <end position="214"/>
    </location>
</feature>
<name>A0A5J6XIX7_9BRYO</name>
<reference evidence="18" key="1">
    <citation type="submission" date="2018-11" db="EMBL/GenBank/DDBJ databases">
        <authorList>
            <person name="Zhenggang X."/>
            <person name="Meng D."/>
        </authorList>
    </citation>
    <scope>NUCLEOTIDE SEQUENCE</scope>
</reference>
<dbReference type="AlphaFoldDB" id="A0A5J6XIX7"/>
<evidence type="ECO:0000256" key="1">
    <source>
        <dbReference type="ARBA" id="ARBA00004454"/>
    </source>
</evidence>
<feature type="transmembrane region" description="Helical" evidence="16">
    <location>
        <begin position="57"/>
        <end position="79"/>
    </location>
</feature>
<dbReference type="EC" id="7.1.1.-" evidence="16"/>
<dbReference type="PANTHER" id="PTHR43507:SF21">
    <property type="entry name" value="NAD(P)H-QUINONE OXIDOREDUCTASE CHAIN 4, CHLOROPLASTIC"/>
    <property type="match status" value="1"/>
</dbReference>
<dbReference type="GO" id="GO:0009535">
    <property type="term" value="C:chloroplast thylakoid membrane"/>
    <property type="evidence" value="ECO:0007669"/>
    <property type="project" value="UniProtKB-SubCell"/>
</dbReference>
<evidence type="ECO:0000256" key="9">
    <source>
        <dbReference type="ARBA" id="ARBA00022989"/>
    </source>
</evidence>
<dbReference type="InterPro" id="IPR010227">
    <property type="entry name" value="NADH_Q_OxRdtase_chainM/4"/>
</dbReference>
<evidence type="ECO:0000256" key="3">
    <source>
        <dbReference type="ARBA" id="ARBA00016792"/>
    </source>
</evidence>
<feature type="transmembrane region" description="Helical" evidence="16">
    <location>
        <begin position="481"/>
        <end position="501"/>
    </location>
</feature>
<dbReference type="EMBL" id="MK131349">
    <property type="protein sequence ID" value="QFK69600.1"/>
    <property type="molecule type" value="Genomic_DNA"/>
</dbReference>
<evidence type="ECO:0000256" key="5">
    <source>
        <dbReference type="ARBA" id="ARBA00022719"/>
    </source>
</evidence>
<organism evidence="18">
    <name type="scientific">Pogonatum inflexum</name>
    <dbReference type="NCBI Taxonomy" id="185755"/>
    <lineage>
        <taxon>Eukaryota</taxon>
        <taxon>Viridiplantae</taxon>
        <taxon>Streptophyta</taxon>
        <taxon>Embryophyta</taxon>
        <taxon>Bryophyta</taxon>
        <taxon>Bryophytina</taxon>
        <taxon>Polytrichopsida</taxon>
        <taxon>Polytrichales</taxon>
        <taxon>Polytrichaceae</taxon>
        <taxon>Pogonatum</taxon>
    </lineage>
</organism>
<evidence type="ECO:0000256" key="4">
    <source>
        <dbReference type="ARBA" id="ARBA00022692"/>
    </source>
</evidence>
<dbReference type="GO" id="GO:0015990">
    <property type="term" value="P:electron transport coupled proton transport"/>
    <property type="evidence" value="ECO:0007669"/>
    <property type="project" value="TreeGrafter"/>
</dbReference>
<dbReference type="GO" id="GO:0042773">
    <property type="term" value="P:ATP synthesis coupled electron transport"/>
    <property type="evidence" value="ECO:0007669"/>
    <property type="project" value="InterPro"/>
</dbReference>
<keyword evidence="18" id="KW-0150">Chloroplast</keyword>
<evidence type="ECO:0000256" key="10">
    <source>
        <dbReference type="ARBA" id="ARBA00023027"/>
    </source>
</evidence>
<keyword evidence="7 16" id="KW-0618">Plastoquinone</keyword>
<proteinExistence type="inferred from homology"/>
<feature type="transmembrane region" description="Helical" evidence="16">
    <location>
        <begin position="12"/>
        <end position="45"/>
    </location>
</feature>
<dbReference type="GO" id="GO:0008137">
    <property type="term" value="F:NADH dehydrogenase (ubiquinone) activity"/>
    <property type="evidence" value="ECO:0007669"/>
    <property type="project" value="InterPro"/>
</dbReference>
<evidence type="ECO:0000256" key="8">
    <source>
        <dbReference type="ARBA" id="ARBA00022967"/>
    </source>
</evidence>
<dbReference type="PANTHER" id="PTHR43507">
    <property type="entry name" value="NADH-UBIQUINONE OXIDOREDUCTASE CHAIN 4"/>
    <property type="match status" value="1"/>
</dbReference>
<keyword evidence="10 16" id="KW-0520">NAD</keyword>
<evidence type="ECO:0000256" key="2">
    <source>
        <dbReference type="ARBA" id="ARBA00009025"/>
    </source>
</evidence>
<feature type="transmembrane region" description="Helical" evidence="16">
    <location>
        <begin position="136"/>
        <end position="153"/>
    </location>
</feature>
<evidence type="ECO:0000256" key="16">
    <source>
        <dbReference type="HAMAP-Rule" id="MF_00491"/>
    </source>
</evidence>